<dbReference type="EMBL" id="LSRL02000223">
    <property type="protein sequence ID" value="TDG42525.1"/>
    <property type="molecule type" value="Genomic_DNA"/>
</dbReference>
<feature type="transmembrane region" description="Helical" evidence="7">
    <location>
        <begin position="270"/>
        <end position="291"/>
    </location>
</feature>
<feature type="domain" description="PLAT" evidence="8">
    <location>
        <begin position="316"/>
        <end position="432"/>
    </location>
</feature>
<evidence type="ECO:0000256" key="5">
    <source>
        <dbReference type="ARBA" id="ARBA00023136"/>
    </source>
</evidence>
<keyword evidence="2 7" id="KW-0812">Transmembrane</keyword>
<comment type="caution">
    <text evidence="6">Lacks conserved residue(s) required for the propagation of feature annotation.</text>
</comment>
<evidence type="ECO:0000313" key="10">
    <source>
        <dbReference type="Proteomes" id="UP000295192"/>
    </source>
</evidence>
<sequence length="434" mass="49909">MDPLNPRQIDSAQFCNLQAILEKRCLHSKPVLQVQWAVYKYEEHVEVQLSVKEEGGPWCYLNVTARNVVAEISGGHYREISARSQWLTLDGSRSVEPGQNKNDTQELIYTWSIRSDGELEEVYLSKDSPEASVDFRVLMTMHVKPVLRNIYDKSHYVPMGSIKTTLILNNHCPQENTAYIAIYKADPNSLKPANFTVQIRSQQCNAFDLSNDSPTWRKFDCSLKTMAQNHRFSQCHVHYLSIFSATAYKIEPFEIQQIANEIFVPPVSSLAVIFFCAMILGVGALLLLATLRSRYRRKNLIRVMKSKRDEVDPSEENVIVQLRTGGGLLSFTTANVTLEFISDQGRYKVVIYQNPVNPHLALGTSRMIRLSDKKVQLPCRLIISHDLSGRYPSWYCRSIQVDDLRNDLSYTFPLHCWIRRDQKDKYNLQQIQIP</sequence>
<keyword evidence="4 7" id="KW-1133">Transmembrane helix</keyword>
<dbReference type="Pfam" id="PF02010">
    <property type="entry name" value="REJ"/>
    <property type="match status" value="1"/>
</dbReference>
<evidence type="ECO:0000256" key="1">
    <source>
        <dbReference type="ARBA" id="ARBA00004370"/>
    </source>
</evidence>
<evidence type="ECO:0000256" key="7">
    <source>
        <dbReference type="SAM" id="Phobius"/>
    </source>
</evidence>
<dbReference type="InterPro" id="IPR001024">
    <property type="entry name" value="PLAT/LH2_dom"/>
</dbReference>
<evidence type="ECO:0000256" key="4">
    <source>
        <dbReference type="ARBA" id="ARBA00022989"/>
    </source>
</evidence>
<dbReference type="PANTHER" id="PTHR46730">
    <property type="entry name" value="POLYCYSTIN-1"/>
    <property type="match status" value="1"/>
</dbReference>
<evidence type="ECO:0000259" key="8">
    <source>
        <dbReference type="PROSITE" id="PS50095"/>
    </source>
</evidence>
<accession>A0A484B3Z1</accession>
<evidence type="ECO:0000256" key="2">
    <source>
        <dbReference type="ARBA" id="ARBA00022692"/>
    </source>
</evidence>
<comment type="caution">
    <text evidence="9">The sequence shown here is derived from an EMBL/GenBank/DDBJ whole genome shotgun (WGS) entry which is preliminary data.</text>
</comment>
<evidence type="ECO:0000313" key="9">
    <source>
        <dbReference type="EMBL" id="TDG42525.1"/>
    </source>
</evidence>
<dbReference type="GO" id="GO:0006816">
    <property type="term" value="P:calcium ion transport"/>
    <property type="evidence" value="ECO:0007669"/>
    <property type="project" value="TreeGrafter"/>
</dbReference>
<reference evidence="9 10" key="1">
    <citation type="journal article" date="2019" name="J. Hered.">
        <title>An Improved Genome Assembly for Drosophila navojoa, the Basal Species in the mojavensis Cluster.</title>
        <authorList>
            <person name="Vanderlinde T."/>
            <person name="Dupim E.G."/>
            <person name="Nazario-Yepiz N.O."/>
            <person name="Carvalho A.B."/>
        </authorList>
    </citation>
    <scope>NUCLEOTIDE SEQUENCE [LARGE SCALE GENOMIC DNA]</scope>
    <source>
        <strain evidence="9">Navoj_Jal97</strain>
        <tissue evidence="9">Whole organism</tissue>
    </source>
</reference>
<evidence type="ECO:0000256" key="3">
    <source>
        <dbReference type="ARBA" id="ARBA00022737"/>
    </source>
</evidence>
<comment type="subcellular location">
    <subcellularLocation>
        <location evidence="1">Membrane</location>
    </subcellularLocation>
</comment>
<dbReference type="PROSITE" id="PS50095">
    <property type="entry name" value="PLAT"/>
    <property type="match status" value="1"/>
</dbReference>
<dbReference type="Proteomes" id="UP000295192">
    <property type="component" value="Unassembled WGS sequence"/>
</dbReference>
<gene>
    <name evidence="9" type="ORF">AWZ03_011041</name>
</gene>
<dbReference type="AlphaFoldDB" id="A0A484B3Z1"/>
<keyword evidence="10" id="KW-1185">Reference proteome</keyword>
<dbReference type="OrthoDB" id="2121937at2759"/>
<keyword evidence="3" id="KW-0677">Repeat</keyword>
<name>A0A484B3Z1_DRONA</name>
<dbReference type="GO" id="GO:0005261">
    <property type="term" value="F:monoatomic cation channel activity"/>
    <property type="evidence" value="ECO:0007669"/>
    <property type="project" value="TreeGrafter"/>
</dbReference>
<proteinExistence type="predicted"/>
<evidence type="ECO:0000256" key="6">
    <source>
        <dbReference type="PROSITE-ProRule" id="PRU00152"/>
    </source>
</evidence>
<dbReference type="PANTHER" id="PTHR46730:SF1">
    <property type="entry name" value="PLAT DOMAIN-CONTAINING PROTEIN"/>
    <property type="match status" value="1"/>
</dbReference>
<keyword evidence="5 7" id="KW-0472">Membrane</keyword>
<dbReference type="SUPFAM" id="SSF49723">
    <property type="entry name" value="Lipase/lipooxygenase domain (PLAT/LH2 domain)"/>
    <property type="match status" value="1"/>
</dbReference>
<dbReference type="STRING" id="7232.A0A484B3Z1"/>
<dbReference type="Pfam" id="PF01477">
    <property type="entry name" value="PLAT"/>
    <property type="match status" value="1"/>
</dbReference>
<organism evidence="9 10">
    <name type="scientific">Drosophila navojoa</name>
    <name type="common">Fruit fly</name>
    <dbReference type="NCBI Taxonomy" id="7232"/>
    <lineage>
        <taxon>Eukaryota</taxon>
        <taxon>Metazoa</taxon>
        <taxon>Ecdysozoa</taxon>
        <taxon>Arthropoda</taxon>
        <taxon>Hexapoda</taxon>
        <taxon>Insecta</taxon>
        <taxon>Pterygota</taxon>
        <taxon>Neoptera</taxon>
        <taxon>Endopterygota</taxon>
        <taxon>Diptera</taxon>
        <taxon>Brachycera</taxon>
        <taxon>Muscomorpha</taxon>
        <taxon>Ephydroidea</taxon>
        <taxon>Drosophilidae</taxon>
        <taxon>Drosophila</taxon>
    </lineage>
</organism>
<dbReference type="Gene3D" id="2.60.60.20">
    <property type="entry name" value="PLAT/LH2 domain"/>
    <property type="match status" value="1"/>
</dbReference>
<protein>
    <recommendedName>
        <fullName evidence="8">PLAT domain-containing protein</fullName>
    </recommendedName>
</protein>
<dbReference type="InterPro" id="IPR002859">
    <property type="entry name" value="PKD/REJ-like"/>
</dbReference>
<dbReference type="InterPro" id="IPR036392">
    <property type="entry name" value="PLAT/LH2_dom_sf"/>
</dbReference>
<dbReference type="GO" id="GO:0005886">
    <property type="term" value="C:plasma membrane"/>
    <property type="evidence" value="ECO:0007669"/>
    <property type="project" value="TreeGrafter"/>
</dbReference>